<dbReference type="AlphaFoldDB" id="A0A0G1D319"/>
<evidence type="ECO:0000313" key="4">
    <source>
        <dbReference type="Proteomes" id="UP000034837"/>
    </source>
</evidence>
<keyword evidence="1" id="KW-0175">Coiled coil</keyword>
<accession>A0A0G1D319</accession>
<dbReference type="EMBL" id="LCDO01000013">
    <property type="protein sequence ID" value="KKS56388.1"/>
    <property type="molecule type" value="Genomic_DNA"/>
</dbReference>
<keyword evidence="2" id="KW-0472">Membrane</keyword>
<feature type="transmembrane region" description="Helical" evidence="2">
    <location>
        <begin position="9"/>
        <end position="29"/>
    </location>
</feature>
<evidence type="ECO:0000256" key="1">
    <source>
        <dbReference type="SAM" id="Coils"/>
    </source>
</evidence>
<proteinExistence type="predicted"/>
<name>A0A0G1D319_9BACT</name>
<sequence>MFNLQEKKFIYLIGGTFLIFVIIAFLIILPQYQSIKQINKQIVDLRTELEAKYERAKQFHRSQTHLSEAKKIADDLNKKILKKNQEINFITLLENKSDSLQLKQNLNLSTNYNKISENFYTLDLDITVIGTYPNILEYLDFLQKNTYFLTINQLTFSKGAPTSFNLSSLIKTTSTPITLGIKTSIYVEE</sequence>
<evidence type="ECO:0000256" key="2">
    <source>
        <dbReference type="SAM" id="Phobius"/>
    </source>
</evidence>
<keyword evidence="2" id="KW-1133">Transmembrane helix</keyword>
<feature type="coiled-coil region" evidence="1">
    <location>
        <begin position="35"/>
        <end position="86"/>
    </location>
</feature>
<evidence type="ECO:0000313" key="3">
    <source>
        <dbReference type="EMBL" id="KKS56388.1"/>
    </source>
</evidence>
<protein>
    <submittedName>
        <fullName evidence="3">Uncharacterized protein</fullName>
    </submittedName>
</protein>
<dbReference type="Proteomes" id="UP000034837">
    <property type="component" value="Unassembled WGS sequence"/>
</dbReference>
<keyword evidence="2" id="KW-0812">Transmembrane</keyword>
<comment type="caution">
    <text evidence="3">The sequence shown here is derived from an EMBL/GenBank/DDBJ whole genome shotgun (WGS) entry which is preliminary data.</text>
</comment>
<reference evidence="3 4" key="1">
    <citation type="journal article" date="2015" name="Nature">
        <title>rRNA introns, odd ribosomes, and small enigmatic genomes across a large radiation of phyla.</title>
        <authorList>
            <person name="Brown C.T."/>
            <person name="Hug L.A."/>
            <person name="Thomas B.C."/>
            <person name="Sharon I."/>
            <person name="Castelle C.J."/>
            <person name="Singh A."/>
            <person name="Wilkins M.J."/>
            <person name="Williams K.H."/>
            <person name="Banfield J.F."/>
        </authorList>
    </citation>
    <scope>NUCLEOTIDE SEQUENCE [LARGE SCALE GENOMIC DNA]</scope>
</reference>
<gene>
    <name evidence="3" type="ORF">UV20_C0013G0006</name>
</gene>
<organism evidence="3 4">
    <name type="scientific">Candidatus Magasanikbacteria bacterium GW2011_GWA2_42_32</name>
    <dbReference type="NCBI Taxonomy" id="1619039"/>
    <lineage>
        <taxon>Bacteria</taxon>
        <taxon>Candidatus Magasanikiibacteriota</taxon>
    </lineage>
</organism>